<reference evidence="2 3" key="1">
    <citation type="submission" date="2018-07" db="EMBL/GenBank/DDBJ databases">
        <authorList>
            <person name="Quirk P.G."/>
            <person name="Krulwich T.A."/>
        </authorList>
    </citation>
    <scope>NUCLEOTIDE SEQUENCE [LARGE SCALE GENOMIC DNA]</scope>
    <source>
        <strain evidence="2 3">CC-BB4</strain>
    </source>
</reference>
<feature type="region of interest" description="Disordered" evidence="1">
    <location>
        <begin position="1"/>
        <end position="26"/>
    </location>
</feature>
<protein>
    <submittedName>
        <fullName evidence="2">Enoyl-CoA hydratase</fullName>
    </submittedName>
</protein>
<feature type="compositionally biased region" description="Polar residues" evidence="1">
    <location>
        <begin position="1"/>
        <end position="10"/>
    </location>
</feature>
<dbReference type="KEGG" id="ptaw:DW352_24690"/>
<keyword evidence="3" id="KW-1185">Reference proteome</keyword>
<dbReference type="InterPro" id="IPR029045">
    <property type="entry name" value="ClpP/crotonase-like_dom_sf"/>
</dbReference>
<dbReference type="NCBIfam" id="NF006452">
    <property type="entry name" value="PRK08788.1"/>
    <property type="match status" value="1"/>
</dbReference>
<organism evidence="2 3">
    <name type="scientific">Pseudolabrys taiwanensis</name>
    <dbReference type="NCBI Taxonomy" id="331696"/>
    <lineage>
        <taxon>Bacteria</taxon>
        <taxon>Pseudomonadati</taxon>
        <taxon>Pseudomonadota</taxon>
        <taxon>Alphaproteobacteria</taxon>
        <taxon>Hyphomicrobiales</taxon>
        <taxon>Xanthobacteraceae</taxon>
        <taxon>Pseudolabrys</taxon>
    </lineage>
</organism>
<accession>A0A346A2P3</accession>
<dbReference type="InterPro" id="IPR001753">
    <property type="entry name" value="Enoyl-CoA_hydra/iso"/>
</dbReference>
<dbReference type="OrthoDB" id="9802362at2"/>
<name>A0A346A2P3_9HYPH</name>
<dbReference type="SUPFAM" id="SSF52096">
    <property type="entry name" value="ClpP/crotonase"/>
    <property type="match status" value="1"/>
</dbReference>
<dbReference type="EMBL" id="CP031417">
    <property type="protein sequence ID" value="AXK83440.1"/>
    <property type="molecule type" value="Genomic_DNA"/>
</dbReference>
<evidence type="ECO:0000256" key="1">
    <source>
        <dbReference type="SAM" id="MobiDB-lite"/>
    </source>
</evidence>
<dbReference type="GO" id="GO:0006635">
    <property type="term" value="P:fatty acid beta-oxidation"/>
    <property type="evidence" value="ECO:0007669"/>
    <property type="project" value="TreeGrafter"/>
</dbReference>
<evidence type="ECO:0000313" key="3">
    <source>
        <dbReference type="Proteomes" id="UP000254889"/>
    </source>
</evidence>
<dbReference type="PANTHER" id="PTHR11941">
    <property type="entry name" value="ENOYL-COA HYDRATASE-RELATED"/>
    <property type="match status" value="1"/>
</dbReference>
<dbReference type="Proteomes" id="UP000254889">
    <property type="component" value="Chromosome"/>
</dbReference>
<proteinExistence type="predicted"/>
<dbReference type="Pfam" id="PF00378">
    <property type="entry name" value="ECH_1"/>
    <property type="match status" value="1"/>
</dbReference>
<dbReference type="PANTHER" id="PTHR11941:SF54">
    <property type="entry name" value="ENOYL-COA HYDRATASE, MITOCHONDRIAL"/>
    <property type="match status" value="1"/>
</dbReference>
<dbReference type="GO" id="GO:0003824">
    <property type="term" value="F:catalytic activity"/>
    <property type="evidence" value="ECO:0007669"/>
    <property type="project" value="UniProtKB-ARBA"/>
</dbReference>
<evidence type="ECO:0000313" key="2">
    <source>
        <dbReference type="EMBL" id="AXK83440.1"/>
    </source>
</evidence>
<dbReference type="Gene3D" id="3.90.226.10">
    <property type="entry name" value="2-enoyl-CoA Hydratase, Chain A, domain 1"/>
    <property type="match status" value="1"/>
</dbReference>
<sequence>MSTFAVSNAGSAVRDGAGVSSSAPTPSYKSGVDLKLVDLGKATDANRLFDLKQLEVTFDEPNGALWAFMRARGRPSYNLDLLDDIHALQRGVFARFSDKPDQLRYLVAGSRTRGVFSLGGDLNLFAACVRAQDRQALVEYGKSCVRVLHGFHTALDLPIITLGVAQGDALGGGLESLLSFDVIIAERDAKFGFPEALFGLFPGMGAYSLVSRRTSAALAEEMMLSGRTFTADEMKEFGLVHIVAEPGQGIAAAQDYMQRTNRRYAGVRGVYQAGRVVNPLSLAELDAVVGIWADACLRLSERDLKVMGRLISAQDRLQTPLQAAE</sequence>
<gene>
    <name evidence="2" type="ORF">DW352_24690</name>
</gene>
<dbReference type="CDD" id="cd06558">
    <property type="entry name" value="crotonase-like"/>
    <property type="match status" value="1"/>
</dbReference>
<dbReference type="AlphaFoldDB" id="A0A346A2P3"/>
<dbReference type="Gene3D" id="6.20.390.30">
    <property type="match status" value="1"/>
</dbReference>